<name>A0AAW2F353_9HYME</name>
<accession>A0AAW2F353</accession>
<dbReference type="EMBL" id="JADYXP020000014">
    <property type="protein sequence ID" value="KAL0110428.1"/>
    <property type="molecule type" value="Genomic_DNA"/>
</dbReference>
<dbReference type="Proteomes" id="UP001430953">
    <property type="component" value="Unassembled WGS sequence"/>
</dbReference>
<dbReference type="AlphaFoldDB" id="A0AAW2F353"/>
<evidence type="ECO:0000313" key="2">
    <source>
        <dbReference type="Proteomes" id="UP001430953"/>
    </source>
</evidence>
<organism evidence="1 2">
    <name type="scientific">Cardiocondyla obscurior</name>
    <dbReference type="NCBI Taxonomy" id="286306"/>
    <lineage>
        <taxon>Eukaryota</taxon>
        <taxon>Metazoa</taxon>
        <taxon>Ecdysozoa</taxon>
        <taxon>Arthropoda</taxon>
        <taxon>Hexapoda</taxon>
        <taxon>Insecta</taxon>
        <taxon>Pterygota</taxon>
        <taxon>Neoptera</taxon>
        <taxon>Endopterygota</taxon>
        <taxon>Hymenoptera</taxon>
        <taxon>Apocrita</taxon>
        <taxon>Aculeata</taxon>
        <taxon>Formicoidea</taxon>
        <taxon>Formicidae</taxon>
        <taxon>Myrmicinae</taxon>
        <taxon>Cardiocondyla</taxon>
    </lineage>
</organism>
<reference evidence="1 2" key="1">
    <citation type="submission" date="2023-03" db="EMBL/GenBank/DDBJ databases">
        <title>High recombination rates correlate with genetic variation in Cardiocondyla obscurior ants.</title>
        <authorList>
            <person name="Errbii M."/>
        </authorList>
    </citation>
    <scope>NUCLEOTIDE SEQUENCE [LARGE SCALE GENOMIC DNA]</scope>
    <source>
        <strain evidence="1">Alpha-2009</strain>
        <tissue evidence="1">Whole body</tissue>
    </source>
</reference>
<keyword evidence="2" id="KW-1185">Reference proteome</keyword>
<sequence length="97" mass="11426">MMQCDIICCNRMRYNSRHAYHINMNERVETLSTQSDQDCISEDVDIFEKNDCNISEDAILRSVTRIVHSLLILRNPSALRFHRPIILRTFLASRMIL</sequence>
<protein>
    <submittedName>
        <fullName evidence="1">Uncharacterized protein</fullName>
    </submittedName>
</protein>
<gene>
    <name evidence="1" type="ORF">PUN28_013804</name>
</gene>
<comment type="caution">
    <text evidence="1">The sequence shown here is derived from an EMBL/GenBank/DDBJ whole genome shotgun (WGS) entry which is preliminary data.</text>
</comment>
<proteinExistence type="predicted"/>
<evidence type="ECO:0000313" key="1">
    <source>
        <dbReference type="EMBL" id="KAL0110428.1"/>
    </source>
</evidence>